<dbReference type="NCBIfam" id="NF004041">
    <property type="entry name" value="PRK05541.1"/>
    <property type="match status" value="1"/>
</dbReference>
<dbReference type="InterPro" id="IPR027417">
    <property type="entry name" value="P-loop_NTPase"/>
</dbReference>
<dbReference type="EC" id="2.7.1.25" evidence="3"/>
<sequence>MTADGTVYWITGLAGAGKTTIGSQVYARLKSVKSNVVFLDGDVLREVFGHDLGYAPEDRKRSASRNSRLCKMLAEQGLDVVCATISLFHECHDWNRANLRQYREIYVRVPMEVLSARNQKGLYAGDEREERGHVWGIDLACELPRSPDLIVDNDGTSSPEEIAARIVTL</sequence>
<organism evidence="3 4">
    <name type="scientific">Cohnella boryungensis</name>
    <dbReference type="NCBI Taxonomy" id="768479"/>
    <lineage>
        <taxon>Bacteria</taxon>
        <taxon>Bacillati</taxon>
        <taxon>Bacillota</taxon>
        <taxon>Bacilli</taxon>
        <taxon>Bacillales</taxon>
        <taxon>Paenibacillaceae</taxon>
        <taxon>Cohnella</taxon>
    </lineage>
</organism>
<dbReference type="PANTHER" id="PTHR42700">
    <property type="entry name" value="SULFATE ADENYLYLTRANSFERASE"/>
    <property type="match status" value="1"/>
</dbReference>
<dbReference type="PANTHER" id="PTHR42700:SF1">
    <property type="entry name" value="SULFATE ADENYLYLTRANSFERASE"/>
    <property type="match status" value="1"/>
</dbReference>
<dbReference type="EMBL" id="JBHSED010000040">
    <property type="protein sequence ID" value="MFC4305877.1"/>
    <property type="molecule type" value="Genomic_DNA"/>
</dbReference>
<dbReference type="InterPro" id="IPR059117">
    <property type="entry name" value="APS_kinase_dom"/>
</dbReference>
<reference evidence="4" key="1">
    <citation type="journal article" date="2019" name="Int. J. Syst. Evol. Microbiol.">
        <title>The Global Catalogue of Microorganisms (GCM) 10K type strain sequencing project: providing services to taxonomists for standard genome sequencing and annotation.</title>
        <authorList>
            <consortium name="The Broad Institute Genomics Platform"/>
            <consortium name="The Broad Institute Genome Sequencing Center for Infectious Disease"/>
            <person name="Wu L."/>
            <person name="Ma J."/>
        </authorList>
    </citation>
    <scope>NUCLEOTIDE SEQUENCE [LARGE SCALE GENOMIC DNA]</scope>
    <source>
        <strain evidence="4">CGMCC 4.1641</strain>
    </source>
</reference>
<evidence type="ECO:0000313" key="3">
    <source>
        <dbReference type="EMBL" id="MFC4305877.1"/>
    </source>
</evidence>
<dbReference type="GO" id="GO:0004020">
    <property type="term" value="F:adenylylsulfate kinase activity"/>
    <property type="evidence" value="ECO:0007669"/>
    <property type="project" value="UniProtKB-EC"/>
</dbReference>
<comment type="caution">
    <text evidence="3">The sequence shown here is derived from an EMBL/GenBank/DDBJ whole genome shotgun (WGS) entry which is preliminary data.</text>
</comment>
<evidence type="ECO:0000313" key="4">
    <source>
        <dbReference type="Proteomes" id="UP001595755"/>
    </source>
</evidence>
<evidence type="ECO:0000256" key="1">
    <source>
        <dbReference type="ARBA" id="ARBA00022679"/>
    </source>
</evidence>
<protein>
    <submittedName>
        <fullName evidence="3">Adenylyl-sulfate kinase</fullName>
        <ecNumber evidence="3">2.7.1.25</ecNumber>
    </submittedName>
</protein>
<proteinExistence type="predicted"/>
<dbReference type="SUPFAM" id="SSF52540">
    <property type="entry name" value="P-loop containing nucleoside triphosphate hydrolases"/>
    <property type="match status" value="1"/>
</dbReference>
<evidence type="ECO:0000259" key="2">
    <source>
        <dbReference type="Pfam" id="PF01583"/>
    </source>
</evidence>
<dbReference type="InterPro" id="IPR050512">
    <property type="entry name" value="Sulf_AdTrans/APS_kinase"/>
</dbReference>
<dbReference type="Pfam" id="PF01583">
    <property type="entry name" value="APS_kinase"/>
    <property type="match status" value="1"/>
</dbReference>
<dbReference type="Gene3D" id="3.40.50.300">
    <property type="entry name" value="P-loop containing nucleotide triphosphate hydrolases"/>
    <property type="match status" value="1"/>
</dbReference>
<dbReference type="RefSeq" id="WP_204601442.1">
    <property type="nucleotide sequence ID" value="NZ_JBHSED010000040.1"/>
</dbReference>
<dbReference type="Proteomes" id="UP001595755">
    <property type="component" value="Unassembled WGS sequence"/>
</dbReference>
<accession>A0ABV8SGA2</accession>
<feature type="domain" description="APS kinase" evidence="2">
    <location>
        <begin position="5"/>
        <end position="152"/>
    </location>
</feature>
<keyword evidence="1 3" id="KW-0808">Transferase</keyword>
<name>A0ABV8SGA2_9BACL</name>
<keyword evidence="4" id="KW-1185">Reference proteome</keyword>
<keyword evidence="3" id="KW-0418">Kinase</keyword>
<gene>
    <name evidence="3" type="ORF">ACFO1S_20815</name>
</gene>